<keyword evidence="3" id="KW-0472">Membrane</keyword>
<evidence type="ECO:0000256" key="3">
    <source>
        <dbReference type="ARBA" id="ARBA00023136"/>
    </source>
</evidence>
<dbReference type="Pfam" id="PF03783">
    <property type="entry name" value="CsgG"/>
    <property type="match status" value="1"/>
</dbReference>
<evidence type="ECO:0000256" key="2">
    <source>
        <dbReference type="ARBA" id="ARBA00022729"/>
    </source>
</evidence>
<dbReference type="PANTHER" id="PTHR41164:SF1">
    <property type="entry name" value="CURLI PRODUCTION ASSEMBLY_TRANSPORT COMPONENT CSGG"/>
    <property type="match status" value="1"/>
</dbReference>
<sequence>MMSPLTILNARPARLLGVLAMASALAACALPSTPADVKSSAYLTPASPATHDLLELPAPAQRLTVAVYGFRDQTGQYKPNPDSSFSTSVTQGAAALLVKALRDSRWFTPVERESLQELLTERRIVRALDGSQENGQRTAINIPPLAPAEIMMDGGIISYESNVRTGGAGARFLGVGLSTQYRVDQVTVNLRAIDVRTGNILQSVSTTKTIFSYEIRPSVYKFVNFKDLLEIEAGVTNNEPAQLSVKEAIESAVVHLIVQGMREGQWRLQNEADRNNPIVQNYMKQNETYRNLRTQAAVVDPQAAQANAATSDEVQTAPVSGS</sequence>
<evidence type="ECO:0000256" key="5">
    <source>
        <dbReference type="ARBA" id="ARBA00023288"/>
    </source>
</evidence>
<proteinExistence type="predicted"/>
<evidence type="ECO:0000256" key="1">
    <source>
        <dbReference type="ARBA" id="ARBA00022475"/>
    </source>
</evidence>
<keyword evidence="5" id="KW-0449">Lipoprotein</keyword>
<dbReference type="EMBL" id="CP049362">
    <property type="protein sequence ID" value="QXX78966.1"/>
    <property type="molecule type" value="Genomic_DNA"/>
</dbReference>
<keyword evidence="8" id="KW-1185">Reference proteome</keyword>
<keyword evidence="2 6" id="KW-0732">Signal</keyword>
<dbReference type="Proteomes" id="UP000826050">
    <property type="component" value="Chromosome"/>
</dbReference>
<evidence type="ECO:0000313" key="7">
    <source>
        <dbReference type="EMBL" id="QXX78966.1"/>
    </source>
</evidence>
<name>A0ABX8SSF9_9BURK</name>
<keyword evidence="4" id="KW-0564">Palmitate</keyword>
<feature type="chain" id="PRO_5047231732" evidence="6">
    <location>
        <begin position="30"/>
        <end position="322"/>
    </location>
</feature>
<reference evidence="7 8" key="1">
    <citation type="submission" date="2020-02" db="EMBL/GenBank/DDBJ databases">
        <title>Partial ammonium oxidation to N2 by heterotrophic bacteria.</title>
        <authorList>
            <person name="Wu M."/>
        </authorList>
    </citation>
    <scope>NUCLEOTIDE SEQUENCE [LARGE SCALE GENOMIC DNA]</scope>
    <source>
        <strain evidence="7 8">HO-1</strain>
    </source>
</reference>
<accession>A0ABX8SSF9</accession>
<feature type="signal peptide" evidence="6">
    <location>
        <begin position="1"/>
        <end position="29"/>
    </location>
</feature>
<protein>
    <submittedName>
        <fullName evidence="7">Curli production assembly/transport protein CsgG</fullName>
    </submittedName>
</protein>
<dbReference type="InterPro" id="IPR005534">
    <property type="entry name" value="Curli_assmbl/transp-comp_CsgG"/>
</dbReference>
<keyword evidence="1" id="KW-1003">Cell membrane</keyword>
<dbReference type="Gene3D" id="3.40.50.10610">
    <property type="entry name" value="ABC-type transport auxiliary lipoprotein component"/>
    <property type="match status" value="1"/>
</dbReference>
<dbReference type="PANTHER" id="PTHR41164">
    <property type="entry name" value="CURLI PRODUCTION ASSEMBLY/TRANSPORT COMPONENT CSGG"/>
    <property type="match status" value="1"/>
</dbReference>
<organism evidence="7 8">
    <name type="scientific">Alcaligenes ammonioxydans</name>
    <dbReference type="NCBI Taxonomy" id="2582914"/>
    <lineage>
        <taxon>Bacteria</taxon>
        <taxon>Pseudomonadati</taxon>
        <taxon>Pseudomonadota</taxon>
        <taxon>Betaproteobacteria</taxon>
        <taxon>Burkholderiales</taxon>
        <taxon>Alcaligenaceae</taxon>
        <taxon>Alcaligenes</taxon>
    </lineage>
</organism>
<gene>
    <name evidence="7" type="ORF">FE795_08020</name>
</gene>
<evidence type="ECO:0000256" key="4">
    <source>
        <dbReference type="ARBA" id="ARBA00023139"/>
    </source>
</evidence>
<evidence type="ECO:0000256" key="6">
    <source>
        <dbReference type="SAM" id="SignalP"/>
    </source>
</evidence>
<dbReference type="RefSeq" id="WP_059317667.1">
    <property type="nucleotide sequence ID" value="NZ_CP049362.1"/>
</dbReference>
<evidence type="ECO:0000313" key="8">
    <source>
        <dbReference type="Proteomes" id="UP000826050"/>
    </source>
</evidence>